<accession>A0ABD3A3Q1</accession>
<proteinExistence type="predicted"/>
<protein>
    <submittedName>
        <fullName evidence="2">Uncharacterized protein</fullName>
    </submittedName>
</protein>
<comment type="caution">
    <text evidence="2">The sequence shown here is derived from an EMBL/GenBank/DDBJ whole genome shotgun (WGS) entry which is preliminary data.</text>
</comment>
<feature type="compositionally biased region" description="Polar residues" evidence="1">
    <location>
        <begin position="97"/>
        <end position="113"/>
    </location>
</feature>
<name>A0ABD3A3Q1_9GENT</name>
<evidence type="ECO:0000313" key="2">
    <source>
        <dbReference type="EMBL" id="KAL3526371.1"/>
    </source>
</evidence>
<gene>
    <name evidence="2" type="ORF">ACH5RR_011027</name>
</gene>
<dbReference type="PANTHER" id="PTHR35737">
    <property type="entry name" value="CRYPTIC LOCI REGULATOR"/>
    <property type="match status" value="1"/>
</dbReference>
<evidence type="ECO:0000256" key="1">
    <source>
        <dbReference type="SAM" id="MobiDB-lite"/>
    </source>
</evidence>
<reference evidence="2 3" key="1">
    <citation type="submission" date="2024-11" db="EMBL/GenBank/DDBJ databases">
        <title>A near-complete genome assembly of Cinchona calisaya.</title>
        <authorList>
            <person name="Lian D.C."/>
            <person name="Zhao X.W."/>
            <person name="Wei L."/>
        </authorList>
    </citation>
    <scope>NUCLEOTIDE SEQUENCE [LARGE SCALE GENOMIC DNA]</scope>
    <source>
        <tissue evidence="2">Nenye</tissue>
    </source>
</reference>
<feature type="region of interest" description="Disordered" evidence="1">
    <location>
        <begin position="88"/>
        <end position="113"/>
    </location>
</feature>
<dbReference type="Proteomes" id="UP001630127">
    <property type="component" value="Unassembled WGS sequence"/>
</dbReference>
<evidence type="ECO:0000313" key="3">
    <source>
        <dbReference type="Proteomes" id="UP001630127"/>
    </source>
</evidence>
<dbReference type="EMBL" id="JBJUIK010000005">
    <property type="protein sequence ID" value="KAL3526371.1"/>
    <property type="molecule type" value="Genomic_DNA"/>
</dbReference>
<dbReference type="AlphaFoldDB" id="A0ABD3A3Q1"/>
<keyword evidence="3" id="KW-1185">Reference proteome</keyword>
<organism evidence="2 3">
    <name type="scientific">Cinchona calisaya</name>
    <dbReference type="NCBI Taxonomy" id="153742"/>
    <lineage>
        <taxon>Eukaryota</taxon>
        <taxon>Viridiplantae</taxon>
        <taxon>Streptophyta</taxon>
        <taxon>Embryophyta</taxon>
        <taxon>Tracheophyta</taxon>
        <taxon>Spermatophyta</taxon>
        <taxon>Magnoliopsida</taxon>
        <taxon>eudicotyledons</taxon>
        <taxon>Gunneridae</taxon>
        <taxon>Pentapetalae</taxon>
        <taxon>asterids</taxon>
        <taxon>lamiids</taxon>
        <taxon>Gentianales</taxon>
        <taxon>Rubiaceae</taxon>
        <taxon>Cinchonoideae</taxon>
        <taxon>Cinchoneae</taxon>
        <taxon>Cinchona</taxon>
    </lineage>
</organism>
<sequence length="185" mass="21144">MSTPAATWGEDDEWELINDDGFVYRRKRRIPSATTSAPPPLDPAVVEKNRLERKKMALLKLKDKHQQEIHQWEHWSNTLNEMQQKSLILQQQKSREQNNASTSSSDEFIASPSQSSDVDCRHLVDELLSQAESQEAIIKHISNLCDLAEGLCSASEERFKKSFTELPIWGLSPQELMASLMRIIP</sequence>
<dbReference type="PANTHER" id="PTHR35737:SF1">
    <property type="entry name" value="CRYPTIC LOCI REGULATOR"/>
    <property type="match status" value="1"/>
</dbReference>